<proteinExistence type="predicted"/>
<comment type="caution">
    <text evidence="1">The sequence shown here is derived from an EMBL/GenBank/DDBJ whole genome shotgun (WGS) entry which is preliminary data.</text>
</comment>
<evidence type="ECO:0000313" key="2">
    <source>
        <dbReference type="Proteomes" id="UP000231279"/>
    </source>
</evidence>
<organism evidence="1 2">
    <name type="scientific">Handroanthus impetiginosus</name>
    <dbReference type="NCBI Taxonomy" id="429701"/>
    <lineage>
        <taxon>Eukaryota</taxon>
        <taxon>Viridiplantae</taxon>
        <taxon>Streptophyta</taxon>
        <taxon>Embryophyta</taxon>
        <taxon>Tracheophyta</taxon>
        <taxon>Spermatophyta</taxon>
        <taxon>Magnoliopsida</taxon>
        <taxon>eudicotyledons</taxon>
        <taxon>Gunneridae</taxon>
        <taxon>Pentapetalae</taxon>
        <taxon>asterids</taxon>
        <taxon>lamiids</taxon>
        <taxon>Lamiales</taxon>
        <taxon>Bignoniaceae</taxon>
        <taxon>Crescentiina</taxon>
        <taxon>Tabebuia alliance</taxon>
        <taxon>Handroanthus</taxon>
    </lineage>
</organism>
<protein>
    <submittedName>
        <fullName evidence="1">Uncharacterized protein</fullName>
    </submittedName>
</protein>
<dbReference type="EMBL" id="NKXS01001046">
    <property type="protein sequence ID" value="PIN20847.1"/>
    <property type="molecule type" value="Genomic_DNA"/>
</dbReference>
<dbReference type="AlphaFoldDB" id="A0A2G9HTK1"/>
<gene>
    <name evidence="1" type="ORF">CDL12_06452</name>
</gene>
<keyword evidence="2" id="KW-1185">Reference proteome</keyword>
<accession>A0A2G9HTK1</accession>
<dbReference type="Proteomes" id="UP000231279">
    <property type="component" value="Unassembled WGS sequence"/>
</dbReference>
<evidence type="ECO:0000313" key="1">
    <source>
        <dbReference type="EMBL" id="PIN20847.1"/>
    </source>
</evidence>
<sequence>MQIEPKQLLYHSYSDVLGRRLLEYHYKIRARALSCGN</sequence>
<reference evidence="2" key="1">
    <citation type="journal article" date="2018" name="Gigascience">
        <title>Genome assembly of the Pink Ipe (Handroanthus impetiginosus, Bignoniaceae), a highly valued, ecologically keystone Neotropical timber forest tree.</title>
        <authorList>
            <person name="Silva-Junior O.B."/>
            <person name="Grattapaglia D."/>
            <person name="Novaes E."/>
            <person name="Collevatti R.G."/>
        </authorList>
    </citation>
    <scope>NUCLEOTIDE SEQUENCE [LARGE SCALE GENOMIC DNA]</scope>
    <source>
        <strain evidence="2">cv. UFG-1</strain>
    </source>
</reference>
<name>A0A2G9HTK1_9LAMI</name>